<protein>
    <submittedName>
        <fullName evidence="2">Uncharacterized protein</fullName>
    </submittedName>
</protein>
<dbReference type="Proteomes" id="UP000012073">
    <property type="component" value="Unassembled WGS sequence"/>
</dbReference>
<gene>
    <name evidence="2" type="ORF">CHC_T00005907001</name>
</gene>
<sequence>MNSTSNVFERLVDNRNNTYFFYQPTSAVPIINTSIVGVENLASFLQDNILITELKSGIFTRDVTPRDDVLIAFLSLFLLLAIEGIVTTLLLRTSNRTVSIFGFSVKHIVELARDFRFRSIFNARLHRVNLKLLVFAFLFFGATFALEVLVLFLTTPSSLPVYNSRASIRLLHPITPEWRQVRFHSRVSINRVCTALLLNRVEQERTSISSCVTSTREGSKIPLAFEKQAAPPVDVTIYSELHRYGAEYGITFGEKTATYSARAYLALSDGEERLMSESADAGERNDQAIFHVHHLFISYLMSSYKKAADDGTITADRLNQILIAHEKGPGTPAPLLRQQGQPPVNVSTTRYTTSFSNVPAVGDIAALQYAPSVLKASVGIQITAGDTTDLFLADGKSREQKATVWQETARGLNWISLLITLLLTIFVLVAIRVWLKPASTAEIAGVYVKGLVGANPTRAPLQITDEEEEWFSLGPDDDDEYRFGAETDFRWKADRDYEGQGHV</sequence>
<keyword evidence="1" id="KW-1133">Transmembrane helix</keyword>
<feature type="transmembrane region" description="Helical" evidence="1">
    <location>
        <begin position="69"/>
        <end position="91"/>
    </location>
</feature>
<dbReference type="GeneID" id="17325356"/>
<accession>R7QJ08</accession>
<name>R7QJ08_CHOCR</name>
<dbReference type="PhylomeDB" id="R7QJ08"/>
<evidence type="ECO:0000313" key="3">
    <source>
        <dbReference type="Proteomes" id="UP000012073"/>
    </source>
</evidence>
<evidence type="ECO:0000256" key="1">
    <source>
        <dbReference type="SAM" id="Phobius"/>
    </source>
</evidence>
<proteinExistence type="predicted"/>
<dbReference type="RefSeq" id="XP_005717624.1">
    <property type="nucleotide sequence ID" value="XM_005717567.1"/>
</dbReference>
<keyword evidence="1" id="KW-0472">Membrane</keyword>
<reference evidence="3" key="1">
    <citation type="journal article" date="2013" name="Proc. Natl. Acad. Sci. U.S.A.">
        <title>Genome structure and metabolic features in the red seaweed Chondrus crispus shed light on evolution of the Archaeplastida.</title>
        <authorList>
            <person name="Collen J."/>
            <person name="Porcel B."/>
            <person name="Carre W."/>
            <person name="Ball S.G."/>
            <person name="Chaparro C."/>
            <person name="Tonon T."/>
            <person name="Barbeyron T."/>
            <person name="Michel G."/>
            <person name="Noel B."/>
            <person name="Valentin K."/>
            <person name="Elias M."/>
            <person name="Artiguenave F."/>
            <person name="Arun A."/>
            <person name="Aury J.M."/>
            <person name="Barbosa-Neto J.F."/>
            <person name="Bothwell J.H."/>
            <person name="Bouget F.Y."/>
            <person name="Brillet L."/>
            <person name="Cabello-Hurtado F."/>
            <person name="Capella-Gutierrez S."/>
            <person name="Charrier B."/>
            <person name="Cladiere L."/>
            <person name="Cock J.M."/>
            <person name="Coelho S.M."/>
            <person name="Colleoni C."/>
            <person name="Czjzek M."/>
            <person name="Da Silva C."/>
            <person name="Delage L."/>
            <person name="Denoeud F."/>
            <person name="Deschamps P."/>
            <person name="Dittami S.M."/>
            <person name="Gabaldon T."/>
            <person name="Gachon C.M."/>
            <person name="Groisillier A."/>
            <person name="Herve C."/>
            <person name="Jabbari K."/>
            <person name="Katinka M."/>
            <person name="Kloareg B."/>
            <person name="Kowalczyk N."/>
            <person name="Labadie K."/>
            <person name="Leblanc C."/>
            <person name="Lopez P.J."/>
            <person name="McLachlan D.H."/>
            <person name="Meslet-Cladiere L."/>
            <person name="Moustafa A."/>
            <person name="Nehr Z."/>
            <person name="Nyvall Collen P."/>
            <person name="Panaud O."/>
            <person name="Partensky F."/>
            <person name="Poulain J."/>
            <person name="Rensing S.A."/>
            <person name="Rousvoal S."/>
            <person name="Samson G."/>
            <person name="Symeonidi A."/>
            <person name="Weissenbach J."/>
            <person name="Zambounis A."/>
            <person name="Wincker P."/>
            <person name="Boyen C."/>
        </authorList>
    </citation>
    <scope>NUCLEOTIDE SEQUENCE [LARGE SCALE GENOMIC DNA]</scope>
    <source>
        <strain evidence="3">cv. Stackhouse</strain>
    </source>
</reference>
<keyword evidence="3" id="KW-1185">Reference proteome</keyword>
<keyword evidence="1" id="KW-0812">Transmembrane</keyword>
<organism evidence="2 3">
    <name type="scientific">Chondrus crispus</name>
    <name type="common">Carrageen Irish moss</name>
    <name type="synonym">Polymorpha crispa</name>
    <dbReference type="NCBI Taxonomy" id="2769"/>
    <lineage>
        <taxon>Eukaryota</taxon>
        <taxon>Rhodophyta</taxon>
        <taxon>Florideophyceae</taxon>
        <taxon>Rhodymeniophycidae</taxon>
        <taxon>Gigartinales</taxon>
        <taxon>Gigartinaceae</taxon>
        <taxon>Chondrus</taxon>
    </lineage>
</organism>
<feature type="transmembrane region" description="Helical" evidence="1">
    <location>
        <begin position="132"/>
        <end position="153"/>
    </location>
</feature>
<evidence type="ECO:0000313" key="2">
    <source>
        <dbReference type="EMBL" id="CDF37753.1"/>
    </source>
</evidence>
<dbReference type="Gramene" id="CDF37753">
    <property type="protein sequence ID" value="CDF37753"/>
    <property type="gene ID" value="CHC_T00005907001"/>
</dbReference>
<dbReference type="EMBL" id="HG001865">
    <property type="protein sequence ID" value="CDF37753.1"/>
    <property type="molecule type" value="Genomic_DNA"/>
</dbReference>
<dbReference type="AlphaFoldDB" id="R7QJ08"/>
<feature type="transmembrane region" description="Helical" evidence="1">
    <location>
        <begin position="414"/>
        <end position="435"/>
    </location>
</feature>
<dbReference type="KEGG" id="ccp:CHC_T00005907001"/>